<dbReference type="AlphaFoldDB" id="A0A1T4RDI0"/>
<dbReference type="STRING" id="1122188.SAMN02745674_02087"/>
<protein>
    <submittedName>
        <fullName evidence="4">Polyisoprenoid-binding protein YceI</fullName>
    </submittedName>
</protein>
<gene>
    <name evidence="4" type="ORF">SAMN02745674_02087</name>
</gene>
<feature type="region of interest" description="Disordered" evidence="1">
    <location>
        <begin position="207"/>
        <end position="259"/>
    </location>
</feature>
<dbReference type="Pfam" id="PF04264">
    <property type="entry name" value="YceI"/>
    <property type="match status" value="1"/>
</dbReference>
<dbReference type="SMART" id="SM00867">
    <property type="entry name" value="YceI"/>
    <property type="match status" value="1"/>
</dbReference>
<evidence type="ECO:0000313" key="4">
    <source>
        <dbReference type="EMBL" id="SKA13691.1"/>
    </source>
</evidence>
<dbReference type="InterPro" id="IPR036761">
    <property type="entry name" value="TTHA0802/YceI-like_sf"/>
</dbReference>
<dbReference type="EMBL" id="FUXP01000008">
    <property type="protein sequence ID" value="SKA13691.1"/>
    <property type="molecule type" value="Genomic_DNA"/>
</dbReference>
<feature type="compositionally biased region" description="Low complexity" evidence="1">
    <location>
        <begin position="207"/>
        <end position="221"/>
    </location>
</feature>
<dbReference type="PANTHER" id="PTHR34406">
    <property type="entry name" value="PROTEIN YCEI"/>
    <property type="match status" value="1"/>
</dbReference>
<reference evidence="4 5" key="1">
    <citation type="submission" date="2017-02" db="EMBL/GenBank/DDBJ databases">
        <authorList>
            <person name="Peterson S.W."/>
        </authorList>
    </citation>
    <scope>NUCLEOTIDE SEQUENCE [LARGE SCALE GENOMIC DNA]</scope>
    <source>
        <strain evidence="4 5">DSM 21749</strain>
    </source>
</reference>
<feature type="domain" description="Lipid/polyisoprenoid-binding YceI-like" evidence="3">
    <location>
        <begin position="39"/>
        <end position="204"/>
    </location>
</feature>
<organism evidence="4 5">
    <name type="scientific">Lysobacter spongiicola DSM 21749</name>
    <dbReference type="NCBI Taxonomy" id="1122188"/>
    <lineage>
        <taxon>Bacteria</taxon>
        <taxon>Pseudomonadati</taxon>
        <taxon>Pseudomonadota</taxon>
        <taxon>Gammaproteobacteria</taxon>
        <taxon>Lysobacterales</taxon>
        <taxon>Lysobacteraceae</taxon>
        <taxon>Novilysobacter</taxon>
    </lineage>
</organism>
<dbReference type="Gene3D" id="2.40.128.110">
    <property type="entry name" value="Lipid/polyisoprenoid-binding, YceI-like"/>
    <property type="match status" value="1"/>
</dbReference>
<keyword evidence="2" id="KW-0732">Signal</keyword>
<evidence type="ECO:0000256" key="2">
    <source>
        <dbReference type="SAM" id="SignalP"/>
    </source>
</evidence>
<name>A0A1T4RDI0_9GAMM</name>
<dbReference type="InterPro" id="IPR007372">
    <property type="entry name" value="Lipid/polyisoprenoid-bd_YceI"/>
</dbReference>
<feature type="compositionally biased region" description="Pro residues" evidence="1">
    <location>
        <begin position="250"/>
        <end position="259"/>
    </location>
</feature>
<accession>A0A1T4RDI0</accession>
<evidence type="ECO:0000259" key="3">
    <source>
        <dbReference type="SMART" id="SM00867"/>
    </source>
</evidence>
<proteinExistence type="predicted"/>
<dbReference type="PANTHER" id="PTHR34406:SF1">
    <property type="entry name" value="PROTEIN YCEI"/>
    <property type="match status" value="1"/>
</dbReference>
<keyword evidence="5" id="KW-1185">Reference proteome</keyword>
<dbReference type="Proteomes" id="UP000190061">
    <property type="component" value="Unassembled WGS sequence"/>
</dbReference>
<feature type="chain" id="PRO_5012391342" evidence="2">
    <location>
        <begin position="35"/>
        <end position="259"/>
    </location>
</feature>
<evidence type="ECO:0000256" key="1">
    <source>
        <dbReference type="SAM" id="MobiDB-lite"/>
    </source>
</evidence>
<evidence type="ECO:0000313" key="5">
    <source>
        <dbReference type="Proteomes" id="UP000190061"/>
    </source>
</evidence>
<dbReference type="SUPFAM" id="SSF101874">
    <property type="entry name" value="YceI-like"/>
    <property type="match status" value="1"/>
</dbReference>
<feature type="signal peptide" evidence="2">
    <location>
        <begin position="1"/>
        <end position="34"/>
    </location>
</feature>
<sequence>MTADRSRSFASHRFAWPTVLAAMLLASPCAPAVAGDPVAWRLDPVHTRVMFAVSHAGFSNAIGTISGSEGTLLFDPEDLSSARLEVSVPLDRLDLGDDAWNRAALGSRLLDAVDHPRAEFRSSTVQPHDDSSATLCGELTLRGISAPLCLEVKVNDVRRHPMPPFRRTAGFSAAGVLSRSDHGVDGWGSMIGDEVELRIEAEAVRSRGAAAAFEPDASEPGAPEPGAPEADVPTAEQPTDVESGMRSDEPTPPEATPDP</sequence>